<evidence type="ECO:0000313" key="6">
    <source>
        <dbReference type="Proteomes" id="UP000249045"/>
    </source>
</evidence>
<proteinExistence type="predicted"/>
<keyword evidence="2" id="KW-1133">Transmembrane helix</keyword>
<feature type="transmembrane region" description="Helical" evidence="2">
    <location>
        <begin position="400"/>
        <end position="417"/>
    </location>
</feature>
<dbReference type="Proteomes" id="UP000249045">
    <property type="component" value="Unassembled WGS sequence"/>
</dbReference>
<dbReference type="Proteomes" id="UP000248966">
    <property type="component" value="Unassembled WGS sequence"/>
</dbReference>
<accession>A0A328MWL8</accession>
<keyword evidence="2" id="KW-0472">Membrane</keyword>
<feature type="transmembrane region" description="Helical" evidence="2">
    <location>
        <begin position="247"/>
        <end position="264"/>
    </location>
</feature>
<gene>
    <name evidence="3" type="ORF">LAH08_05107</name>
    <name evidence="4" type="ORF">MED15_05520</name>
</gene>
<feature type="transmembrane region" description="Helical" evidence="2">
    <location>
        <begin position="200"/>
        <end position="218"/>
    </location>
</feature>
<feature type="transmembrane region" description="Helical" evidence="2">
    <location>
        <begin position="27"/>
        <end position="44"/>
    </location>
</feature>
<comment type="caution">
    <text evidence="3">The sequence shown here is derived from an EMBL/GenBank/DDBJ whole genome shotgun (WGS) entry which is preliminary data.</text>
</comment>
<dbReference type="InterPro" id="IPR018674">
    <property type="entry name" value="DUF2142_membrane"/>
</dbReference>
<feature type="transmembrane region" description="Helical" evidence="2">
    <location>
        <begin position="175"/>
        <end position="194"/>
    </location>
</feature>
<evidence type="ECO:0008006" key="7">
    <source>
        <dbReference type="Google" id="ProtNLM"/>
    </source>
</evidence>
<feature type="transmembrane region" description="Helical" evidence="2">
    <location>
        <begin position="276"/>
        <end position="293"/>
    </location>
</feature>
<name>A0A328MWL8_9ACTN</name>
<feature type="transmembrane region" description="Helical" evidence="2">
    <location>
        <begin position="344"/>
        <end position="363"/>
    </location>
</feature>
<dbReference type="EMBL" id="PYAC01000041">
    <property type="protein sequence ID" value="RAO10304.1"/>
    <property type="molecule type" value="Genomic_DNA"/>
</dbReference>
<evidence type="ECO:0000256" key="2">
    <source>
        <dbReference type="SAM" id="Phobius"/>
    </source>
</evidence>
<feature type="transmembrane region" description="Helical" evidence="2">
    <location>
        <begin position="370"/>
        <end position="388"/>
    </location>
</feature>
<keyword evidence="6" id="KW-1185">Reference proteome</keyword>
<feature type="region of interest" description="Disordered" evidence="1">
    <location>
        <begin position="504"/>
        <end position="541"/>
    </location>
</feature>
<dbReference type="RefSeq" id="WP_146758858.1">
    <property type="nucleotide sequence ID" value="NZ_JBFAQI010000004.1"/>
</dbReference>
<evidence type="ECO:0000313" key="4">
    <source>
        <dbReference type="EMBL" id="RAO10304.1"/>
    </source>
</evidence>
<dbReference type="AlphaFoldDB" id="A0A328MWL8"/>
<organism evidence="3 5">
    <name type="scientific">Micromonospora noduli</name>
    <dbReference type="NCBI Taxonomy" id="709876"/>
    <lineage>
        <taxon>Bacteria</taxon>
        <taxon>Bacillati</taxon>
        <taxon>Actinomycetota</taxon>
        <taxon>Actinomycetes</taxon>
        <taxon>Micromonosporales</taxon>
        <taxon>Micromonosporaceae</taxon>
        <taxon>Micromonospora</taxon>
    </lineage>
</organism>
<dbReference type="Pfam" id="PF09913">
    <property type="entry name" value="DUF2142"/>
    <property type="match status" value="1"/>
</dbReference>
<dbReference type="EMBL" id="PYAA01000033">
    <property type="protein sequence ID" value="RAN96364.1"/>
    <property type="molecule type" value="Genomic_DNA"/>
</dbReference>
<evidence type="ECO:0000313" key="3">
    <source>
        <dbReference type="EMBL" id="RAN96364.1"/>
    </source>
</evidence>
<feature type="transmembrane region" description="Helical" evidence="2">
    <location>
        <begin position="429"/>
        <end position="452"/>
    </location>
</feature>
<keyword evidence="2" id="KW-0812">Transmembrane</keyword>
<feature type="transmembrane region" description="Helical" evidence="2">
    <location>
        <begin position="472"/>
        <end position="497"/>
    </location>
</feature>
<evidence type="ECO:0000256" key="1">
    <source>
        <dbReference type="SAM" id="MobiDB-lite"/>
    </source>
</evidence>
<feature type="compositionally biased region" description="Polar residues" evidence="1">
    <location>
        <begin position="528"/>
        <end position="541"/>
    </location>
</feature>
<feature type="transmembrane region" description="Helical" evidence="2">
    <location>
        <begin position="147"/>
        <end position="168"/>
    </location>
</feature>
<sequence length="541" mass="57646">MPDPGRVTPPAAGASPAVTTSTARRHWALAFAAFFLIIFAWSMAAPYDGTPDEREHIVRAAGVAAGQIAPPPAAAKKGTGAFQTVPGGLVREQCWQFKKEVSAACAQPPGSDDTPTRAGTGAGRYFPAYYALVGAPTVLWPGWSGVLLARMISALCCAALLACAYVVIRNRSRRGLMMGALVVVTTPMAVHMASAVNPNGLEIAAGIAFFSAVIPLLLGPPGPRRGLIVLVGISALLLAVLRQTGPLWLATAFIAFAFPLRRSNLLGLLRDRAAQLWAGGIVLATLVVVAWSVRQQTSDLGNYSADRLTYGQAALREADRWRGYLDQIVGVTSWLDTRMPAPPYLIWQLVAGALLLIGVVWGSTLDRWRLLVLLGGGVAVPSLMQIALVNESGFVTQGRYMLPMLVGVLLYAAWIAEQRGFEIARARSFTRLAVLLLLPIQLFCLAYTMVRWQNGLPANIGLSSLNPLAGDWHPVVGSVIPLLSASLGLVLFGWLVWTTRSTASDDPTPTIERSDTESTELFRPAGTHLQSAGAQGGLRST</sequence>
<protein>
    <recommendedName>
        <fullName evidence="7">DUF2142 domain-containing protein</fullName>
    </recommendedName>
</protein>
<reference evidence="5 6" key="1">
    <citation type="submission" date="2018-03" db="EMBL/GenBank/DDBJ databases">
        <title>Defining the species Micromonospora saelicesensis and Micromonospora noduli under the framework of genomics.</title>
        <authorList>
            <person name="Riesco R."/>
            <person name="Trujillo M.E."/>
        </authorList>
    </citation>
    <scope>NUCLEOTIDE SEQUENCE [LARGE SCALE GENOMIC DNA]</scope>
    <source>
        <strain evidence="3 5">LAH08</strain>
        <strain evidence="4 6">MED15</strain>
    </source>
</reference>
<feature type="transmembrane region" description="Helical" evidence="2">
    <location>
        <begin position="225"/>
        <end position="241"/>
    </location>
</feature>
<evidence type="ECO:0000313" key="5">
    <source>
        <dbReference type="Proteomes" id="UP000248966"/>
    </source>
</evidence>